<dbReference type="SMART" id="SM00065">
    <property type="entry name" value="GAF"/>
    <property type="match status" value="1"/>
</dbReference>
<dbReference type="SMART" id="SM00387">
    <property type="entry name" value="HATPase_c"/>
    <property type="match status" value="1"/>
</dbReference>
<dbReference type="SUPFAM" id="SSF55874">
    <property type="entry name" value="ATPase domain of HSP90 chaperone/DNA topoisomerase II/histidine kinase"/>
    <property type="match status" value="1"/>
</dbReference>
<dbReference type="EC" id="2.7.13.3" evidence="2"/>
<dbReference type="InterPro" id="IPR001789">
    <property type="entry name" value="Sig_transdc_resp-reg_receiver"/>
</dbReference>
<proteinExistence type="predicted"/>
<feature type="domain" description="Response regulatory" evidence="9">
    <location>
        <begin position="690"/>
        <end position="805"/>
    </location>
</feature>
<dbReference type="SUPFAM" id="SSF55781">
    <property type="entry name" value="GAF domain-like"/>
    <property type="match status" value="1"/>
</dbReference>
<sequence>MLGAPETWSPAIRTVVRLMLDSKHPMFMVWGPELGMLYNEPYIAFLQDKHPAALGRPFRAVWSELWGQLEALIERALAGESIFIEDMPLVMRRHGRDEQTWFTFSYSPIYEDDGSIAGLVGAATDTTRRVLTERRLAFQLRMADQLRGLADPYEIARRASALLGEALQANRVLFAEIELDENEVVFHSNYTDGSIPVLKGVFAVSDFGKGLFDQLKLGRTSVHDDIAAQMADEPETVQNFQTVQTNAEIGVPILRDGKLRSILIVNQRGARAWAPHEIALAEDVAERTWNAVERARAENALRSANRKLESLLDERTAERDRLWMISQDILAVANIDGYFLSCNPAMTQTLGWLESELQVTPFVEFAHPDQLDELKAVLSQLAAGRPINQYEIRSRHRDGSWRWLSWTVVPQGRLLYMAGRDVTEEKARREALQQAEDALRQAQKMESIGQLTGGLAHDFNNMLAGVVGNLQLARFHLDQGRTGNLRRYLDGAEGAAHRAASLTHRLLAFARRQTLDPQPTDVNKLVSSMRDLIARTVGPAIAVRLELGSSEGVVCCDPNQLESALLNLAINARDAMPEGGQLRIRTEDALRGELPQVRICVIDDGAGMPPDIAARVFEPFFTTKPIGEGTGLGLSMVFGFVNQSGGQVGLKSAPGQGTTVSIELPRCHGSVAPDEAPLPLAALPHARRATLLLVDDEEPLRAILAELLRDAGHEVLEAANAAAALDQADGRRIDALITDVGLPGGMNGRQLAAAVRDRHPGIEVLFVTGYAESAVLNKGALESGMHIMTKPFSLTDFSGRVARMVAASAPPAR</sequence>
<dbReference type="Proteomes" id="UP001205560">
    <property type="component" value="Unassembled WGS sequence"/>
</dbReference>
<dbReference type="InterPro" id="IPR003661">
    <property type="entry name" value="HisK_dim/P_dom"/>
</dbReference>
<evidence type="ECO:0000256" key="3">
    <source>
        <dbReference type="ARBA" id="ARBA00022553"/>
    </source>
</evidence>
<keyword evidence="7" id="KW-0175">Coiled coil</keyword>
<dbReference type="Pfam" id="PF01590">
    <property type="entry name" value="GAF"/>
    <property type="match status" value="1"/>
</dbReference>
<dbReference type="Pfam" id="PF00512">
    <property type="entry name" value="HisKA"/>
    <property type="match status" value="1"/>
</dbReference>
<reference evidence="12 13" key="1">
    <citation type="submission" date="2022-08" db="EMBL/GenBank/DDBJ databases">
        <title>Reclassification of Massilia species as members of the genera Telluria, Duganella, Pseudoduganella, Mokoshia gen. nov. and Zemynaea gen. nov. using orthogonal and non-orthogonal genome-based approaches.</title>
        <authorList>
            <person name="Bowman J.P."/>
        </authorList>
    </citation>
    <scope>NUCLEOTIDE SEQUENCE [LARGE SCALE GENOMIC DNA]</scope>
    <source>
        <strain evidence="12 13">LMG 28164</strain>
    </source>
</reference>
<dbReference type="InterPro" id="IPR011006">
    <property type="entry name" value="CheY-like_superfamily"/>
</dbReference>
<evidence type="ECO:0000256" key="5">
    <source>
        <dbReference type="ARBA" id="ARBA00022777"/>
    </source>
</evidence>
<dbReference type="Gene3D" id="3.30.450.20">
    <property type="entry name" value="PAS domain"/>
    <property type="match status" value="2"/>
</dbReference>
<feature type="coiled-coil region" evidence="7">
    <location>
        <begin position="294"/>
        <end position="321"/>
    </location>
</feature>
<dbReference type="SMART" id="SM00448">
    <property type="entry name" value="REC"/>
    <property type="match status" value="1"/>
</dbReference>
<protein>
    <recommendedName>
        <fullName evidence="2">histidine kinase</fullName>
        <ecNumber evidence="2">2.7.13.3</ecNumber>
    </recommendedName>
</protein>
<dbReference type="Gene3D" id="3.30.565.10">
    <property type="entry name" value="Histidine kinase-like ATPase, C-terminal domain"/>
    <property type="match status" value="1"/>
</dbReference>
<dbReference type="InterPro" id="IPR013655">
    <property type="entry name" value="PAS_fold_3"/>
</dbReference>
<keyword evidence="3 6" id="KW-0597">Phosphoprotein</keyword>
<dbReference type="PROSITE" id="PS50109">
    <property type="entry name" value="HIS_KIN"/>
    <property type="match status" value="1"/>
</dbReference>
<dbReference type="PROSITE" id="PS50112">
    <property type="entry name" value="PAS"/>
    <property type="match status" value="1"/>
</dbReference>
<dbReference type="PROSITE" id="PS50110">
    <property type="entry name" value="RESPONSE_REGULATORY"/>
    <property type="match status" value="1"/>
</dbReference>
<feature type="domain" description="PAC" evidence="11">
    <location>
        <begin position="85"/>
        <end position="138"/>
    </location>
</feature>
<dbReference type="Pfam" id="PF08447">
    <property type="entry name" value="PAS_3"/>
    <property type="match status" value="1"/>
</dbReference>
<evidence type="ECO:0000256" key="6">
    <source>
        <dbReference type="PROSITE-ProRule" id="PRU00169"/>
    </source>
</evidence>
<feature type="domain" description="Histidine kinase" evidence="8">
    <location>
        <begin position="454"/>
        <end position="668"/>
    </location>
</feature>
<organism evidence="12 13">
    <name type="scientific">Massilia norwichensis</name>
    <dbReference type="NCBI Taxonomy" id="1442366"/>
    <lineage>
        <taxon>Bacteria</taxon>
        <taxon>Pseudomonadati</taxon>
        <taxon>Pseudomonadota</taxon>
        <taxon>Betaproteobacteria</taxon>
        <taxon>Burkholderiales</taxon>
        <taxon>Oxalobacteraceae</taxon>
        <taxon>Telluria group</taxon>
        <taxon>Massilia</taxon>
    </lineage>
</organism>
<dbReference type="Pfam" id="PF08448">
    <property type="entry name" value="PAS_4"/>
    <property type="match status" value="1"/>
</dbReference>
<name>A0ABT2A705_9BURK</name>
<evidence type="ECO:0000256" key="4">
    <source>
        <dbReference type="ARBA" id="ARBA00022679"/>
    </source>
</evidence>
<dbReference type="CDD" id="cd00130">
    <property type="entry name" value="PAS"/>
    <property type="match status" value="1"/>
</dbReference>
<dbReference type="EMBL" id="JANUGX010000013">
    <property type="protein sequence ID" value="MCS0589986.1"/>
    <property type="molecule type" value="Genomic_DNA"/>
</dbReference>
<dbReference type="SMART" id="SM00086">
    <property type="entry name" value="PAC"/>
    <property type="match status" value="2"/>
</dbReference>
<dbReference type="NCBIfam" id="TIGR00229">
    <property type="entry name" value="sensory_box"/>
    <property type="match status" value="1"/>
</dbReference>
<evidence type="ECO:0000256" key="7">
    <source>
        <dbReference type="SAM" id="Coils"/>
    </source>
</evidence>
<dbReference type="SUPFAM" id="SSF52172">
    <property type="entry name" value="CheY-like"/>
    <property type="match status" value="1"/>
</dbReference>
<comment type="catalytic activity">
    <reaction evidence="1">
        <text>ATP + protein L-histidine = ADP + protein N-phospho-L-histidine.</text>
        <dbReference type="EC" id="2.7.13.3"/>
    </reaction>
</comment>
<dbReference type="PRINTS" id="PR00344">
    <property type="entry name" value="BCTRLSENSOR"/>
</dbReference>
<dbReference type="InterPro" id="IPR004358">
    <property type="entry name" value="Sig_transdc_His_kin-like_C"/>
</dbReference>
<dbReference type="PANTHER" id="PTHR43065">
    <property type="entry name" value="SENSOR HISTIDINE KINASE"/>
    <property type="match status" value="1"/>
</dbReference>
<dbReference type="InterPro" id="IPR036097">
    <property type="entry name" value="HisK_dim/P_sf"/>
</dbReference>
<evidence type="ECO:0000313" key="13">
    <source>
        <dbReference type="Proteomes" id="UP001205560"/>
    </source>
</evidence>
<dbReference type="SUPFAM" id="SSF47384">
    <property type="entry name" value="Homodimeric domain of signal transducing histidine kinase"/>
    <property type="match status" value="1"/>
</dbReference>
<dbReference type="InterPro" id="IPR005467">
    <property type="entry name" value="His_kinase_dom"/>
</dbReference>
<dbReference type="InterPro" id="IPR000014">
    <property type="entry name" value="PAS"/>
</dbReference>
<dbReference type="InterPro" id="IPR029016">
    <property type="entry name" value="GAF-like_dom_sf"/>
</dbReference>
<evidence type="ECO:0000259" key="11">
    <source>
        <dbReference type="PROSITE" id="PS50113"/>
    </source>
</evidence>
<dbReference type="PROSITE" id="PS50113">
    <property type="entry name" value="PAC"/>
    <property type="match status" value="1"/>
</dbReference>
<dbReference type="CDD" id="cd00082">
    <property type="entry name" value="HisKA"/>
    <property type="match status" value="1"/>
</dbReference>
<feature type="domain" description="PAS" evidence="10">
    <location>
        <begin position="330"/>
        <end position="385"/>
    </location>
</feature>
<dbReference type="Gene3D" id="1.10.287.130">
    <property type="match status" value="1"/>
</dbReference>
<accession>A0ABT2A705</accession>
<gene>
    <name evidence="12" type="ORF">NX782_12310</name>
</gene>
<keyword evidence="5" id="KW-0418">Kinase</keyword>
<dbReference type="InterPro" id="IPR036890">
    <property type="entry name" value="HATPase_C_sf"/>
</dbReference>
<feature type="modified residue" description="4-aspartylphosphate" evidence="6">
    <location>
        <position position="739"/>
    </location>
</feature>
<dbReference type="InterPro" id="IPR013656">
    <property type="entry name" value="PAS_4"/>
</dbReference>
<keyword evidence="4" id="KW-0808">Transferase</keyword>
<evidence type="ECO:0000259" key="9">
    <source>
        <dbReference type="PROSITE" id="PS50110"/>
    </source>
</evidence>
<dbReference type="InterPro" id="IPR003018">
    <property type="entry name" value="GAF"/>
</dbReference>
<keyword evidence="13" id="KW-1185">Reference proteome</keyword>
<dbReference type="SUPFAM" id="SSF55785">
    <property type="entry name" value="PYP-like sensor domain (PAS domain)"/>
    <property type="match status" value="2"/>
</dbReference>
<dbReference type="PANTHER" id="PTHR43065:SF42">
    <property type="entry name" value="TWO-COMPONENT SENSOR PPRA"/>
    <property type="match status" value="1"/>
</dbReference>
<dbReference type="InterPro" id="IPR000700">
    <property type="entry name" value="PAS-assoc_C"/>
</dbReference>
<dbReference type="SMART" id="SM00091">
    <property type="entry name" value="PAS"/>
    <property type="match status" value="2"/>
</dbReference>
<evidence type="ECO:0000256" key="1">
    <source>
        <dbReference type="ARBA" id="ARBA00000085"/>
    </source>
</evidence>
<dbReference type="Pfam" id="PF02518">
    <property type="entry name" value="HATPase_c"/>
    <property type="match status" value="1"/>
</dbReference>
<dbReference type="Gene3D" id="3.30.450.40">
    <property type="match status" value="1"/>
</dbReference>
<dbReference type="InterPro" id="IPR001610">
    <property type="entry name" value="PAC"/>
</dbReference>
<dbReference type="Pfam" id="PF00072">
    <property type="entry name" value="Response_reg"/>
    <property type="match status" value="1"/>
</dbReference>
<dbReference type="SMART" id="SM00388">
    <property type="entry name" value="HisKA"/>
    <property type="match status" value="1"/>
</dbReference>
<dbReference type="RefSeq" id="WP_258845763.1">
    <property type="nucleotide sequence ID" value="NZ_JANUGX010000013.1"/>
</dbReference>
<evidence type="ECO:0000259" key="8">
    <source>
        <dbReference type="PROSITE" id="PS50109"/>
    </source>
</evidence>
<dbReference type="InterPro" id="IPR003594">
    <property type="entry name" value="HATPase_dom"/>
</dbReference>
<evidence type="ECO:0000256" key="2">
    <source>
        <dbReference type="ARBA" id="ARBA00012438"/>
    </source>
</evidence>
<dbReference type="InterPro" id="IPR035965">
    <property type="entry name" value="PAS-like_dom_sf"/>
</dbReference>
<evidence type="ECO:0000313" key="12">
    <source>
        <dbReference type="EMBL" id="MCS0589986.1"/>
    </source>
</evidence>
<comment type="caution">
    <text evidence="12">The sequence shown here is derived from an EMBL/GenBank/DDBJ whole genome shotgun (WGS) entry which is preliminary data.</text>
</comment>
<evidence type="ECO:0000259" key="10">
    <source>
        <dbReference type="PROSITE" id="PS50112"/>
    </source>
</evidence>
<dbReference type="Gene3D" id="3.40.50.2300">
    <property type="match status" value="1"/>
</dbReference>